<evidence type="ECO:0000313" key="2">
    <source>
        <dbReference type="Proteomes" id="UP000244161"/>
    </source>
</evidence>
<name>A0A2T5IJU2_9LACT</name>
<accession>A0A2T5IJU2</accession>
<comment type="caution">
    <text evidence="1">The sequence shown here is derived from an EMBL/GenBank/DDBJ whole genome shotgun (WGS) entry which is preliminary data.</text>
</comment>
<dbReference type="Proteomes" id="UP000244161">
    <property type="component" value="Unassembled WGS sequence"/>
</dbReference>
<keyword evidence="2" id="KW-1185">Reference proteome</keyword>
<dbReference type="AlphaFoldDB" id="A0A2T5IJU2"/>
<reference evidence="1 2" key="1">
    <citation type="submission" date="2018-04" db="EMBL/GenBank/DDBJ databases">
        <title>Genomic Encyclopedia of Archaeal and Bacterial Type Strains, Phase II (KMG-II): from individual species to whole genera.</title>
        <authorList>
            <person name="Goeker M."/>
        </authorList>
    </citation>
    <scope>NUCLEOTIDE SEQUENCE [LARGE SCALE GENOMIC DNA]</scope>
    <source>
        <strain evidence="1 2">DSM 18806</strain>
    </source>
</reference>
<protein>
    <submittedName>
        <fullName evidence="1">Uncharacterized protein</fullName>
    </submittedName>
</protein>
<organism evidence="1 2">
    <name type="scientific">Trichococcus patagoniensis</name>
    <dbReference type="NCBI Taxonomy" id="382641"/>
    <lineage>
        <taxon>Bacteria</taxon>
        <taxon>Bacillati</taxon>
        <taxon>Bacillota</taxon>
        <taxon>Bacilli</taxon>
        <taxon>Lactobacillales</taxon>
        <taxon>Carnobacteriaceae</taxon>
        <taxon>Trichococcus</taxon>
    </lineage>
</organism>
<sequence length="157" mass="17492">MASTPGNGCYRTTYEPYVLRLSDSSRLSDNIRALCAALVRFFAVIGQPTTLMCCACPILRGYRTTYESYVLRLSDSSRLSDNLRVLCVALVRFFAVIGQHTSLMCCACPILCGYRTTYESYALGLSDSLRLSDNLRVLCVALVRFFAVIGQHTSLMR</sequence>
<proteinExistence type="predicted"/>
<evidence type="ECO:0000313" key="1">
    <source>
        <dbReference type="EMBL" id="PTQ84090.1"/>
    </source>
</evidence>
<gene>
    <name evidence="1" type="ORF">C8U37_1106</name>
</gene>
<dbReference type="EMBL" id="QAOM01000010">
    <property type="protein sequence ID" value="PTQ84090.1"/>
    <property type="molecule type" value="Genomic_DNA"/>
</dbReference>